<protein>
    <submittedName>
        <fullName evidence="1">XRE family transcriptional regulator</fullName>
    </submittedName>
</protein>
<dbReference type="AlphaFoldDB" id="A0A4Z0JPI3"/>
<dbReference type="Gene3D" id="1.10.260.40">
    <property type="entry name" value="lambda repressor-like DNA-binding domains"/>
    <property type="match status" value="1"/>
</dbReference>
<sequence>MKYDFNQEFRKRYQNNSNYHQLVKFMESDKNEIGNKFLSFRVSNNLSQKDAAKYLKIKTLDYIKIESGTNNYTVKNLQEYLENLKKINNKFLSFSLWLNDDKTSMLNKNLNSSKNGFTPVKHNKTNAARNSIEAVFTKSEVEKNYAANYVLKVSMI</sequence>
<name>A0A4Z0JPI3_9LACO</name>
<accession>A0A4Z0JPI3</accession>
<organism evidence="1 2">
    <name type="scientific">Companilactobacillus suantsaicola</name>
    <dbReference type="NCBI Taxonomy" id="2487723"/>
    <lineage>
        <taxon>Bacteria</taxon>
        <taxon>Bacillati</taxon>
        <taxon>Bacillota</taxon>
        <taxon>Bacilli</taxon>
        <taxon>Lactobacillales</taxon>
        <taxon>Lactobacillaceae</taxon>
        <taxon>Companilactobacillus</taxon>
    </lineage>
</organism>
<dbReference type="GO" id="GO:0003677">
    <property type="term" value="F:DNA binding"/>
    <property type="evidence" value="ECO:0007669"/>
    <property type="project" value="InterPro"/>
</dbReference>
<dbReference type="EMBL" id="RKLY01000003">
    <property type="protein sequence ID" value="TGD24821.1"/>
    <property type="molecule type" value="Genomic_DNA"/>
</dbReference>
<dbReference type="InterPro" id="IPR010982">
    <property type="entry name" value="Lambda_DNA-bd_dom_sf"/>
</dbReference>
<comment type="caution">
    <text evidence="1">The sequence shown here is derived from an EMBL/GenBank/DDBJ whole genome shotgun (WGS) entry which is preliminary data.</text>
</comment>
<dbReference type="SUPFAM" id="SSF47413">
    <property type="entry name" value="lambda repressor-like DNA-binding domains"/>
    <property type="match status" value="1"/>
</dbReference>
<evidence type="ECO:0000313" key="2">
    <source>
        <dbReference type="Proteomes" id="UP000298021"/>
    </source>
</evidence>
<proteinExistence type="predicted"/>
<gene>
    <name evidence="1" type="ORF">EGT49_01520</name>
</gene>
<dbReference type="Proteomes" id="UP000298021">
    <property type="component" value="Unassembled WGS sequence"/>
</dbReference>
<evidence type="ECO:0000313" key="1">
    <source>
        <dbReference type="EMBL" id="TGD24821.1"/>
    </source>
</evidence>
<dbReference type="CDD" id="cd00093">
    <property type="entry name" value="HTH_XRE"/>
    <property type="match status" value="1"/>
</dbReference>
<dbReference type="InterPro" id="IPR001387">
    <property type="entry name" value="Cro/C1-type_HTH"/>
</dbReference>
<dbReference type="RefSeq" id="WP_135371198.1">
    <property type="nucleotide sequence ID" value="NZ_RKLY01000003.1"/>
</dbReference>
<keyword evidence="2" id="KW-1185">Reference proteome</keyword>
<reference evidence="1 2" key="1">
    <citation type="submission" date="2018-10" db="EMBL/GenBank/DDBJ databases">
        <title>Lactobacillus sp. R7 and Lactobacillus sp. R19 isolated from fermented mustard green product of Taiwan.</title>
        <authorList>
            <person name="Lin S.-T."/>
        </authorList>
    </citation>
    <scope>NUCLEOTIDE SEQUENCE [LARGE SCALE GENOMIC DNA]</scope>
    <source>
        <strain evidence="1 2">BCRC 81127</strain>
    </source>
</reference>